<evidence type="ECO:0000259" key="10">
    <source>
        <dbReference type="Pfam" id="PF08501"/>
    </source>
</evidence>
<dbReference type="NCBIfam" id="NF001314">
    <property type="entry name" value="PRK00258.2-2"/>
    <property type="match status" value="1"/>
</dbReference>
<evidence type="ECO:0000256" key="8">
    <source>
        <dbReference type="HAMAP-Rule" id="MF_00222"/>
    </source>
</evidence>
<dbReference type="GO" id="GO:0019632">
    <property type="term" value="P:shikimate metabolic process"/>
    <property type="evidence" value="ECO:0007669"/>
    <property type="project" value="InterPro"/>
</dbReference>
<feature type="domain" description="SDH C-terminal" evidence="11">
    <location>
        <begin position="249"/>
        <end position="278"/>
    </location>
</feature>
<comment type="subunit">
    <text evidence="8">Homodimer.</text>
</comment>
<dbReference type="GO" id="GO:0004764">
    <property type="term" value="F:shikimate 3-dehydrogenase (NADP+) activity"/>
    <property type="evidence" value="ECO:0007669"/>
    <property type="project" value="UniProtKB-UniRule"/>
</dbReference>
<organism evidence="12 13">
    <name type="scientific">Carboxydothermus pertinax</name>
    <dbReference type="NCBI Taxonomy" id="870242"/>
    <lineage>
        <taxon>Bacteria</taxon>
        <taxon>Bacillati</taxon>
        <taxon>Bacillota</taxon>
        <taxon>Clostridia</taxon>
        <taxon>Thermoanaerobacterales</taxon>
        <taxon>Thermoanaerobacteraceae</taxon>
        <taxon>Carboxydothermus</taxon>
    </lineage>
</organism>
<dbReference type="Gene3D" id="3.40.50.10860">
    <property type="entry name" value="Leucine Dehydrogenase, chain A, domain 1"/>
    <property type="match status" value="1"/>
</dbReference>
<dbReference type="PANTHER" id="PTHR21089">
    <property type="entry name" value="SHIKIMATE DEHYDROGENASE"/>
    <property type="match status" value="1"/>
</dbReference>
<feature type="binding site" evidence="8">
    <location>
        <begin position="133"/>
        <end position="137"/>
    </location>
    <ligand>
        <name>NADP(+)</name>
        <dbReference type="ChEBI" id="CHEBI:58349"/>
    </ligand>
</feature>
<name>A0A1L8CVN9_9THEO</name>
<feature type="domain" description="Quinate/shikimate 5-dehydrogenase/glutamyl-tRNA reductase" evidence="9">
    <location>
        <begin position="118"/>
        <end position="179"/>
    </location>
</feature>
<feature type="binding site" evidence="8">
    <location>
        <position position="249"/>
    </location>
    <ligand>
        <name>NADP(+)</name>
        <dbReference type="ChEBI" id="CHEBI:58349"/>
    </ligand>
</feature>
<feature type="binding site" evidence="8">
    <location>
        <position position="94"/>
    </location>
    <ligand>
        <name>shikimate</name>
        <dbReference type="ChEBI" id="CHEBI:36208"/>
    </ligand>
</feature>
<feature type="binding site" evidence="8">
    <location>
        <begin position="156"/>
        <end position="161"/>
    </location>
    <ligand>
        <name>NADP(+)</name>
        <dbReference type="ChEBI" id="CHEBI:58349"/>
    </ligand>
</feature>
<evidence type="ECO:0000256" key="4">
    <source>
        <dbReference type="ARBA" id="ARBA00022857"/>
    </source>
</evidence>
<dbReference type="Pfam" id="PF18317">
    <property type="entry name" value="SDH_C"/>
    <property type="match status" value="1"/>
</dbReference>
<dbReference type="Gene3D" id="3.40.50.720">
    <property type="entry name" value="NAD(P)-binding Rossmann-like Domain"/>
    <property type="match status" value="1"/>
</dbReference>
<dbReference type="InterPro" id="IPR041121">
    <property type="entry name" value="SDH_C"/>
</dbReference>
<evidence type="ECO:0000256" key="3">
    <source>
        <dbReference type="ARBA" id="ARBA00022605"/>
    </source>
</evidence>
<feature type="binding site" evidence="8">
    <location>
        <position position="109"/>
    </location>
    <ligand>
        <name>shikimate</name>
        <dbReference type="ChEBI" id="CHEBI:36208"/>
    </ligand>
</feature>
<comment type="catalytic activity">
    <reaction evidence="7 8">
        <text>shikimate + NADP(+) = 3-dehydroshikimate + NADPH + H(+)</text>
        <dbReference type="Rhea" id="RHEA:17737"/>
        <dbReference type="ChEBI" id="CHEBI:15378"/>
        <dbReference type="ChEBI" id="CHEBI:16630"/>
        <dbReference type="ChEBI" id="CHEBI:36208"/>
        <dbReference type="ChEBI" id="CHEBI:57783"/>
        <dbReference type="ChEBI" id="CHEBI:58349"/>
        <dbReference type="EC" id="1.1.1.25"/>
    </reaction>
</comment>
<feature type="active site" description="Proton acceptor" evidence="8">
    <location>
        <position position="73"/>
    </location>
</feature>
<dbReference type="FunFam" id="3.40.50.10860:FF:000004">
    <property type="entry name" value="Quinate/shikimate dehydrogenase"/>
    <property type="match status" value="1"/>
</dbReference>
<keyword evidence="3 8" id="KW-0028">Amino-acid biosynthesis</keyword>
<dbReference type="PANTHER" id="PTHR21089:SF1">
    <property type="entry name" value="BIFUNCTIONAL 3-DEHYDROQUINATE DEHYDRATASE_SHIKIMATE DEHYDROGENASE, CHLOROPLASTIC"/>
    <property type="match status" value="1"/>
</dbReference>
<evidence type="ECO:0000256" key="2">
    <source>
        <dbReference type="ARBA" id="ARBA00012962"/>
    </source>
</evidence>
<dbReference type="EC" id="1.1.1.25" evidence="2 8"/>
<feature type="binding site" evidence="8">
    <location>
        <position position="228"/>
    </location>
    <ligand>
        <name>shikimate</name>
        <dbReference type="ChEBI" id="CHEBI:36208"/>
    </ligand>
</feature>
<sequence>MEMRINGETKLTGIIGYPLKHTLSPQMHNEAFKTLNLNYLYLPLEVEEDKLKDALYGIKAFNFRGINVTIPYKEKVLPFLDEVALEAKIIGAVNTIVNDRGKLVGYNTDAPGFLLSLKEFGVEVKGKRVLLLGAGGAARAVAYALLTAGAELVIANRTIKKAQKLLEEFRAVGKVSNILELGEGLLSLKPYHMAVNTLPLGMPPYENQMPPVDFTGITSDFVAYDLIYNPAETKFLKASKEKGARIINGFSMLLWQGVLAFEKWTGVSPPVDVMKKALGISC</sequence>
<reference evidence="13" key="1">
    <citation type="submission" date="2016-12" db="EMBL/GenBank/DDBJ databases">
        <title>Draft Genome Sequences od Carboxydothermus pertinax and islandicus, Hydrogenogenic Carboxydotrophic Bacteria.</title>
        <authorList>
            <person name="Fukuyama Y."/>
            <person name="Ohmae K."/>
            <person name="Yoneda Y."/>
            <person name="Yoshida T."/>
            <person name="Sako Y."/>
        </authorList>
    </citation>
    <scope>NUCLEOTIDE SEQUENCE [LARGE SCALE GENOMIC DNA]</scope>
    <source>
        <strain evidence="13">Ug1</strain>
    </source>
</reference>
<feature type="binding site" evidence="8">
    <location>
        <position position="256"/>
    </location>
    <ligand>
        <name>shikimate</name>
        <dbReference type="ChEBI" id="CHEBI:36208"/>
    </ligand>
</feature>
<dbReference type="InterPro" id="IPR046346">
    <property type="entry name" value="Aminoacid_DH-like_N_sf"/>
</dbReference>
<comment type="caution">
    <text evidence="8">Lacks conserved residue(s) required for the propagation of feature annotation.</text>
</comment>
<keyword evidence="13" id="KW-1185">Reference proteome</keyword>
<gene>
    <name evidence="8" type="primary">aroE</name>
    <name evidence="12" type="ORF">cpu_14830</name>
</gene>
<dbReference type="CDD" id="cd01065">
    <property type="entry name" value="NAD_bind_Shikimate_DH"/>
    <property type="match status" value="1"/>
</dbReference>
<comment type="function">
    <text evidence="8">Involved in the biosynthesis of the chorismate, which leads to the biosynthesis of aromatic amino acids. Catalyzes the reversible NADPH linked reduction of 3-dehydroshikimate (DHSA) to yield shikimate (SA).</text>
</comment>
<evidence type="ECO:0000259" key="11">
    <source>
        <dbReference type="Pfam" id="PF18317"/>
    </source>
</evidence>
<dbReference type="InterPro" id="IPR036291">
    <property type="entry name" value="NAD(P)-bd_dom_sf"/>
</dbReference>
<dbReference type="HAMAP" id="MF_00222">
    <property type="entry name" value="Shikimate_DH_AroE"/>
    <property type="match status" value="1"/>
</dbReference>
<dbReference type="InterPro" id="IPR011342">
    <property type="entry name" value="Shikimate_DH"/>
</dbReference>
<dbReference type="OrthoDB" id="9792692at2"/>
<dbReference type="STRING" id="870242.cpu_14830"/>
<dbReference type="GO" id="GO:0008652">
    <property type="term" value="P:amino acid biosynthetic process"/>
    <property type="evidence" value="ECO:0007669"/>
    <property type="project" value="UniProtKB-KW"/>
</dbReference>
<dbReference type="InterPro" id="IPR006151">
    <property type="entry name" value="Shikm_DH/Glu-tRNA_Rdtase"/>
</dbReference>
<dbReference type="Pfam" id="PF08501">
    <property type="entry name" value="Shikimate_dh_N"/>
    <property type="match status" value="1"/>
</dbReference>
<evidence type="ECO:0000313" key="13">
    <source>
        <dbReference type="Proteomes" id="UP000187485"/>
    </source>
</evidence>
<dbReference type="SUPFAM" id="SSF53223">
    <property type="entry name" value="Aminoacid dehydrogenase-like, N-terminal domain"/>
    <property type="match status" value="1"/>
</dbReference>
<dbReference type="NCBIfam" id="TIGR00507">
    <property type="entry name" value="aroE"/>
    <property type="match status" value="1"/>
</dbReference>
<dbReference type="Proteomes" id="UP000187485">
    <property type="component" value="Unassembled WGS sequence"/>
</dbReference>
<evidence type="ECO:0000256" key="1">
    <source>
        <dbReference type="ARBA" id="ARBA00004871"/>
    </source>
</evidence>
<evidence type="ECO:0000256" key="5">
    <source>
        <dbReference type="ARBA" id="ARBA00023002"/>
    </source>
</evidence>
<accession>A0A1L8CVN9</accession>
<dbReference type="GO" id="GO:0050661">
    <property type="term" value="F:NADP binding"/>
    <property type="evidence" value="ECO:0007669"/>
    <property type="project" value="InterPro"/>
</dbReference>
<dbReference type="RefSeq" id="WP_077177245.1">
    <property type="nucleotide sequence ID" value="NZ_BDJK01000023.1"/>
</dbReference>
<dbReference type="NCBIfam" id="NF001319">
    <property type="entry name" value="PRK00258.3-3"/>
    <property type="match status" value="1"/>
</dbReference>
<dbReference type="SUPFAM" id="SSF51735">
    <property type="entry name" value="NAD(P)-binding Rossmann-fold domains"/>
    <property type="match status" value="1"/>
</dbReference>
<dbReference type="InterPro" id="IPR022893">
    <property type="entry name" value="Shikimate_DH_fam"/>
</dbReference>
<feature type="binding site" evidence="8">
    <location>
        <begin position="22"/>
        <end position="24"/>
    </location>
    <ligand>
        <name>shikimate</name>
        <dbReference type="ChEBI" id="CHEBI:36208"/>
    </ligand>
</feature>
<dbReference type="UniPathway" id="UPA00053">
    <property type="reaction ID" value="UER00087"/>
</dbReference>
<comment type="caution">
    <text evidence="12">The sequence shown here is derived from an EMBL/GenBank/DDBJ whole genome shotgun (WGS) entry which is preliminary data.</text>
</comment>
<feature type="binding site" evidence="8">
    <location>
        <position position="226"/>
    </location>
    <ligand>
        <name>NADP(+)</name>
        <dbReference type="ChEBI" id="CHEBI:58349"/>
    </ligand>
</feature>
<dbReference type="AlphaFoldDB" id="A0A1L8CVN9"/>
<protein>
    <recommendedName>
        <fullName evidence="2 8">Shikimate dehydrogenase (NADP(+))</fullName>
        <shortName evidence="8">SDH</shortName>
        <ecNumber evidence="2 8">1.1.1.25</ecNumber>
    </recommendedName>
</protein>
<evidence type="ECO:0000259" key="9">
    <source>
        <dbReference type="Pfam" id="PF01488"/>
    </source>
</evidence>
<comment type="similarity">
    <text evidence="8">Belongs to the shikimate dehydrogenase family.</text>
</comment>
<dbReference type="GO" id="GO:0009073">
    <property type="term" value="P:aromatic amino acid family biosynthetic process"/>
    <property type="evidence" value="ECO:0007669"/>
    <property type="project" value="UniProtKB-KW"/>
</dbReference>
<dbReference type="GO" id="GO:0009423">
    <property type="term" value="P:chorismate biosynthetic process"/>
    <property type="evidence" value="ECO:0007669"/>
    <property type="project" value="UniProtKB-UniRule"/>
</dbReference>
<dbReference type="InterPro" id="IPR013708">
    <property type="entry name" value="Shikimate_DH-bd_N"/>
</dbReference>
<dbReference type="EMBL" id="BDJK01000023">
    <property type="protein sequence ID" value="GAV22973.1"/>
    <property type="molecule type" value="Genomic_DNA"/>
</dbReference>
<evidence type="ECO:0000256" key="6">
    <source>
        <dbReference type="ARBA" id="ARBA00023141"/>
    </source>
</evidence>
<feature type="binding site" evidence="8">
    <location>
        <position position="69"/>
    </location>
    <ligand>
        <name>shikimate</name>
        <dbReference type="ChEBI" id="CHEBI:36208"/>
    </ligand>
</feature>
<proteinExistence type="inferred from homology"/>
<feature type="domain" description="Shikimate dehydrogenase substrate binding N-terminal" evidence="10">
    <location>
        <begin position="14"/>
        <end position="96"/>
    </location>
</feature>
<dbReference type="Pfam" id="PF01488">
    <property type="entry name" value="Shikimate_DH"/>
    <property type="match status" value="1"/>
</dbReference>
<keyword evidence="4 8" id="KW-0521">NADP</keyword>
<evidence type="ECO:0000313" key="12">
    <source>
        <dbReference type="EMBL" id="GAV22973.1"/>
    </source>
</evidence>
<keyword evidence="6 8" id="KW-0057">Aromatic amino acid biosynthesis</keyword>
<keyword evidence="5 8" id="KW-0560">Oxidoreductase</keyword>
<comment type="pathway">
    <text evidence="1 8">Metabolic intermediate biosynthesis; chorismate biosynthesis; chorismate from D-erythrose 4-phosphate and phosphoenolpyruvate: step 4/7.</text>
</comment>
<evidence type="ECO:0000256" key="7">
    <source>
        <dbReference type="ARBA" id="ARBA00049442"/>
    </source>
</evidence>